<reference evidence="1 2" key="1">
    <citation type="journal article" date="2012" name="J. Bacteriol.">
        <title>Draft genome of Streptomyces tsukubaensis NRRL 18488, the producer of the clinically important immunosuppressant tacrolimus (FK506).</title>
        <authorList>
            <person name="Barreiro C."/>
            <person name="Prieto C."/>
            <person name="Sola-Landa A."/>
            <person name="Solera E."/>
            <person name="Martinez-Castro M."/>
            <person name="Perez-Redondo R."/>
            <person name="Garcia-Estrada C."/>
            <person name="Aparicio J.F."/>
            <person name="Fernandez-Martinez L.T."/>
            <person name="Santos-Aberturas J."/>
            <person name="Salehi-Najafabadi Z."/>
            <person name="Rodriguez-Garcia A."/>
            <person name="Tauch A."/>
            <person name="Martin J.F."/>
        </authorList>
    </citation>
    <scope>NUCLEOTIDE SEQUENCE [LARGE SCALE GENOMIC DNA]</scope>
    <source>
        <strain evidence="2">DSM 42081 / NBRC 108919 / NRRL 18488 / 9993</strain>
    </source>
</reference>
<dbReference type="Proteomes" id="UP000005940">
    <property type="component" value="Chromosome"/>
</dbReference>
<dbReference type="EMBL" id="CP029159">
    <property type="protein sequence ID" value="QKM69228.1"/>
    <property type="molecule type" value="Genomic_DNA"/>
</dbReference>
<protein>
    <submittedName>
        <fullName evidence="1">Uncharacterized protein</fullName>
    </submittedName>
</protein>
<evidence type="ECO:0000313" key="1">
    <source>
        <dbReference type="EMBL" id="QKM69228.1"/>
    </source>
</evidence>
<keyword evidence="2" id="KW-1185">Reference proteome</keyword>
<gene>
    <name evidence="1" type="ORF">STSU_020725</name>
</gene>
<proteinExistence type="predicted"/>
<sequence>MRYSHRRLVASETAAASAAAASAAETAARRAAALADAIRTECDTIDTATTDPAVRSALTRIRGALDGTPTDTLDLAAHLHDGGTVTLVYDSGRAASDGPAADPGYRATATAIDGSTTAWARGAGIDEALLHLRRYPQDYWPDEDWDDFVSDPGF</sequence>
<evidence type="ECO:0000313" key="2">
    <source>
        <dbReference type="Proteomes" id="UP000005940"/>
    </source>
</evidence>
<dbReference type="RefSeq" id="WP_006348641.1">
    <property type="nucleotide sequence ID" value="NZ_CP029159.1"/>
</dbReference>
<organism evidence="1 2">
    <name type="scientific">Streptomyces tsukubensis (strain DSM 42081 / NBRC 108919 / NRRL 18488 / 9993)</name>
    <dbReference type="NCBI Taxonomy" id="1114943"/>
    <lineage>
        <taxon>Bacteria</taxon>
        <taxon>Bacillati</taxon>
        <taxon>Actinomycetota</taxon>
        <taxon>Actinomycetes</taxon>
        <taxon>Kitasatosporales</taxon>
        <taxon>Streptomycetaceae</taxon>
        <taxon>Streptomyces</taxon>
    </lineage>
</organism>
<name>I2N0E3_STRT9</name>
<accession>I2N0E3</accession>
<dbReference type="AlphaFoldDB" id="I2N0E3"/>